<dbReference type="InterPro" id="IPR014729">
    <property type="entry name" value="Rossmann-like_a/b/a_fold"/>
</dbReference>
<proteinExistence type="predicted"/>
<protein>
    <recommendedName>
        <fullName evidence="1">Asparagine synthetase domain-containing protein</fullName>
    </recommendedName>
</protein>
<organism evidence="2">
    <name type="scientific">marine sediment metagenome</name>
    <dbReference type="NCBI Taxonomy" id="412755"/>
    <lineage>
        <taxon>unclassified sequences</taxon>
        <taxon>metagenomes</taxon>
        <taxon>ecological metagenomes</taxon>
    </lineage>
</organism>
<evidence type="ECO:0000259" key="1">
    <source>
        <dbReference type="Pfam" id="PF00733"/>
    </source>
</evidence>
<dbReference type="AlphaFoldDB" id="X1Q812"/>
<dbReference type="InterPro" id="IPR001962">
    <property type="entry name" value="Asn_synthase"/>
</dbReference>
<dbReference type="InterPro" id="IPR051786">
    <property type="entry name" value="ASN_synthetase/amidase"/>
</dbReference>
<accession>X1Q812</accession>
<dbReference type="PANTHER" id="PTHR43284:SF1">
    <property type="entry name" value="ASPARAGINE SYNTHETASE"/>
    <property type="match status" value="1"/>
</dbReference>
<dbReference type="PANTHER" id="PTHR43284">
    <property type="entry name" value="ASPARAGINE SYNTHETASE (GLUTAMINE-HYDROLYZING)"/>
    <property type="match status" value="1"/>
</dbReference>
<feature type="non-terminal residue" evidence="2">
    <location>
        <position position="133"/>
    </location>
</feature>
<gene>
    <name evidence="2" type="ORF">S06H3_59639</name>
</gene>
<dbReference type="GO" id="GO:0006529">
    <property type="term" value="P:asparagine biosynthetic process"/>
    <property type="evidence" value="ECO:0007669"/>
    <property type="project" value="InterPro"/>
</dbReference>
<feature type="domain" description="Asparagine synthetase" evidence="1">
    <location>
        <begin position="59"/>
        <end position="132"/>
    </location>
</feature>
<dbReference type="Gene3D" id="3.40.50.620">
    <property type="entry name" value="HUPs"/>
    <property type="match status" value="1"/>
</dbReference>
<dbReference type="GO" id="GO:0004066">
    <property type="term" value="F:asparagine synthase (glutamine-hydrolyzing) activity"/>
    <property type="evidence" value="ECO:0007669"/>
    <property type="project" value="InterPro"/>
</dbReference>
<sequence>MSFASNKKALWQIGLDDVIPLRAGTLAIFDQEGIKIKKAWPIEKGEIEIENMTQAVDRYQEAIYSAVKKRLSGIDKVGILLSGGVDSCLLAKLVHDIGSPAGIKMIAYTAGFADSIDVDFARRFAKETGLNHK</sequence>
<dbReference type="SUPFAM" id="SSF52402">
    <property type="entry name" value="Adenine nucleotide alpha hydrolases-like"/>
    <property type="match status" value="1"/>
</dbReference>
<reference evidence="2" key="1">
    <citation type="journal article" date="2014" name="Front. Microbiol.">
        <title>High frequency of phylogenetically diverse reductive dehalogenase-homologous genes in deep subseafloor sedimentary metagenomes.</title>
        <authorList>
            <person name="Kawai M."/>
            <person name="Futagami T."/>
            <person name="Toyoda A."/>
            <person name="Takaki Y."/>
            <person name="Nishi S."/>
            <person name="Hori S."/>
            <person name="Arai W."/>
            <person name="Tsubouchi T."/>
            <person name="Morono Y."/>
            <person name="Uchiyama I."/>
            <person name="Ito T."/>
            <person name="Fujiyama A."/>
            <person name="Inagaki F."/>
            <person name="Takami H."/>
        </authorList>
    </citation>
    <scope>NUCLEOTIDE SEQUENCE</scope>
    <source>
        <strain evidence="2">Expedition CK06-06</strain>
    </source>
</reference>
<comment type="caution">
    <text evidence="2">The sequence shown here is derived from an EMBL/GenBank/DDBJ whole genome shotgun (WGS) entry which is preliminary data.</text>
</comment>
<name>X1Q812_9ZZZZ</name>
<dbReference type="Pfam" id="PF00733">
    <property type="entry name" value="Asn_synthase"/>
    <property type="match status" value="1"/>
</dbReference>
<evidence type="ECO:0000313" key="2">
    <source>
        <dbReference type="EMBL" id="GAI50906.1"/>
    </source>
</evidence>
<dbReference type="EMBL" id="BARV01038781">
    <property type="protein sequence ID" value="GAI50906.1"/>
    <property type="molecule type" value="Genomic_DNA"/>
</dbReference>